<dbReference type="PANTHER" id="PTHR13904:SF0">
    <property type="entry name" value="U4_U6 SMALL NUCLEAR RIBONUCLEOPROTEIN PRP31"/>
    <property type="match status" value="1"/>
</dbReference>
<dbReference type="EMBL" id="CP014244">
    <property type="protein sequence ID" value="AMD20719.1"/>
    <property type="molecule type" value="Genomic_DNA"/>
</dbReference>
<reference evidence="6 7" key="1">
    <citation type="submission" date="2016-01" db="EMBL/GenBank/DDBJ databases">
        <title>Genome sequence of the yeast Holleya sinecauda.</title>
        <authorList>
            <person name="Dietrich F.S."/>
        </authorList>
    </citation>
    <scope>NUCLEOTIDE SEQUENCE [LARGE SCALE GENOMIC DNA]</scope>
    <source>
        <strain evidence="6 7">ATCC 58844</strain>
    </source>
</reference>
<dbReference type="InterPro" id="IPR002687">
    <property type="entry name" value="Nop_dom"/>
</dbReference>
<dbReference type="GeneID" id="28723979"/>
<evidence type="ECO:0000256" key="2">
    <source>
        <dbReference type="ARBA" id="ARBA00023242"/>
    </source>
</evidence>
<protein>
    <submittedName>
        <fullName evidence="6">HDL025Cp</fullName>
    </submittedName>
</protein>
<evidence type="ECO:0000313" key="6">
    <source>
        <dbReference type="EMBL" id="AMD20719.1"/>
    </source>
</evidence>
<dbReference type="GO" id="GO:0071011">
    <property type="term" value="C:precatalytic spliceosome"/>
    <property type="evidence" value="ECO:0007669"/>
    <property type="project" value="TreeGrafter"/>
</dbReference>
<feature type="compositionally biased region" description="Polar residues" evidence="4">
    <location>
        <begin position="428"/>
        <end position="443"/>
    </location>
</feature>
<evidence type="ECO:0000259" key="5">
    <source>
        <dbReference type="PROSITE" id="PS51358"/>
    </source>
</evidence>
<dbReference type="GO" id="GO:0046540">
    <property type="term" value="C:U4/U6 x U5 tri-snRNP complex"/>
    <property type="evidence" value="ECO:0007669"/>
    <property type="project" value="InterPro"/>
</dbReference>
<name>A0A0X8HSM8_9SACH</name>
<keyword evidence="7" id="KW-1185">Reference proteome</keyword>
<dbReference type="Pfam" id="PF09785">
    <property type="entry name" value="Prp31_C"/>
    <property type="match status" value="1"/>
</dbReference>
<comment type="subcellular location">
    <subcellularLocation>
        <location evidence="1">Nucleus</location>
    </subcellularLocation>
</comment>
<dbReference type="STRING" id="45286.A0A0X8HSM8"/>
<evidence type="ECO:0000256" key="4">
    <source>
        <dbReference type="SAM" id="MobiDB-lite"/>
    </source>
</evidence>
<dbReference type="SUPFAM" id="SSF89124">
    <property type="entry name" value="Nop domain"/>
    <property type="match status" value="1"/>
</dbReference>
<dbReference type="InterPro" id="IPR019175">
    <property type="entry name" value="Prp31_C"/>
</dbReference>
<dbReference type="RefSeq" id="XP_017987715.1">
    <property type="nucleotide sequence ID" value="XM_018131707.1"/>
</dbReference>
<dbReference type="InterPro" id="IPR042239">
    <property type="entry name" value="Nop_C"/>
</dbReference>
<dbReference type="PANTHER" id="PTHR13904">
    <property type="entry name" value="PRE-MRNA SPLICING FACTOR PRP31"/>
    <property type="match status" value="1"/>
</dbReference>
<gene>
    <name evidence="6" type="ORF">AW171_hschr42626</name>
</gene>
<dbReference type="Gene3D" id="1.10.287.4070">
    <property type="match status" value="1"/>
</dbReference>
<dbReference type="PROSITE" id="PS51358">
    <property type="entry name" value="NOP"/>
    <property type="match status" value="1"/>
</dbReference>
<keyword evidence="2" id="KW-0539">Nucleus</keyword>
<feature type="region of interest" description="Disordered" evidence="4">
    <location>
        <begin position="428"/>
        <end position="449"/>
    </location>
</feature>
<dbReference type="Pfam" id="PF01798">
    <property type="entry name" value="Nop"/>
    <property type="match status" value="1"/>
</dbReference>
<dbReference type="GO" id="GO:0000244">
    <property type="term" value="P:spliceosomal tri-snRNP complex assembly"/>
    <property type="evidence" value="ECO:0007669"/>
    <property type="project" value="InterPro"/>
</dbReference>
<proteinExistence type="predicted"/>
<accession>A0A0X8HSM8</accession>
<keyword evidence="3" id="KW-0687">Ribonucleoprotein</keyword>
<dbReference type="InterPro" id="IPR027105">
    <property type="entry name" value="Prp31"/>
</dbReference>
<organism evidence="6 7">
    <name type="scientific">Eremothecium sinecaudum</name>
    <dbReference type="NCBI Taxonomy" id="45286"/>
    <lineage>
        <taxon>Eukaryota</taxon>
        <taxon>Fungi</taxon>
        <taxon>Dikarya</taxon>
        <taxon>Ascomycota</taxon>
        <taxon>Saccharomycotina</taxon>
        <taxon>Saccharomycetes</taxon>
        <taxon>Saccharomycetales</taxon>
        <taxon>Saccharomycetaceae</taxon>
        <taxon>Eremothecium</taxon>
    </lineage>
</organism>
<dbReference type="Gene3D" id="1.10.246.90">
    <property type="entry name" value="Nop domain"/>
    <property type="match status" value="1"/>
</dbReference>
<dbReference type="AlphaFoldDB" id="A0A0X8HSM8"/>
<sequence length="463" mass="52169">MSLTSDLLQDLSESEDDIVENNTAPGKIDDHGDTRTKLLQIIEKSNHPALDEEPLVDKLLAIEPEFRIWMDKNGFADLDLLNQLQPVILKEAQVIYNNITFTYADKFSELSTIISDRNQYIRVLQELEKNPKAPNLDLILSKEQCLLVSMAMKTGFRADQKIDISYTYGIIDKHLILDKLHEDIVSFISKQIRNVAPNVCALVGEHIAAKLLASTGGIKGLSEVPSCNLASIGKPKYLSHLQQVDASRVRQQGHIFSSPLVQDQVLSFQKQAVRMLCAKVSLAARVDYSQRGEVGDDSLGRKWQEEILEKLLKLQDPPNTSKIKPLPVPQENVKKKRAGRRFRKYKEKFQLSHLRQLQNRVEFGAKEQVKLDAFGEEIGLGMAIGTVVTSAVSSGNTAKVRKQMKQRVEKARQDTGVFWDLYAGPNLGQQSREAPNKNNSDVNSPKDVKNALTDSNWYFRHLK</sequence>
<dbReference type="InterPro" id="IPR036070">
    <property type="entry name" value="Nop_dom_sf"/>
</dbReference>
<evidence type="ECO:0000256" key="1">
    <source>
        <dbReference type="ARBA" id="ARBA00004123"/>
    </source>
</evidence>
<evidence type="ECO:0000313" key="7">
    <source>
        <dbReference type="Proteomes" id="UP000243052"/>
    </source>
</evidence>
<feature type="domain" description="Nop" evidence="5">
    <location>
        <begin position="195"/>
        <end position="316"/>
    </location>
</feature>
<dbReference type="OrthoDB" id="4771285at2759"/>
<evidence type="ECO:0000256" key="3">
    <source>
        <dbReference type="ARBA" id="ARBA00023274"/>
    </source>
</evidence>
<dbReference type="GO" id="GO:0005687">
    <property type="term" value="C:U4 snRNP"/>
    <property type="evidence" value="ECO:0007669"/>
    <property type="project" value="TreeGrafter"/>
</dbReference>
<dbReference type="Proteomes" id="UP000243052">
    <property type="component" value="Chromosome iv"/>
</dbReference>